<keyword evidence="4" id="KW-0443">Lipid metabolism</keyword>
<dbReference type="SMART" id="SM00563">
    <property type="entry name" value="PlsC"/>
    <property type="match status" value="1"/>
</dbReference>
<evidence type="ECO:0000256" key="5">
    <source>
        <dbReference type="ARBA" id="ARBA00023315"/>
    </source>
</evidence>
<accession>A0ABP7RZ70</accession>
<sequence length="237" mass="25852">MTFRALVRLGLMALWFLVCAACHLITRPFTPSPWPRRLLRGVGWIAGARVATQGERPRGGTLIVANHVSWLDIPMLAGATDCAFVAKDGLRSHPFMHWLCVQNGTVFVERDRRGSLHDQIAAMEAAIRSHKPLCLFPEGTVSDGTRLLPFRSSLLKLAEDPPLPLKIQPVAIDYRGDAPEFGWPAGETGTANFLRLLGRKGTVHVTLRFLSPLADGQDRKALAAQSHRAIGAALGLA</sequence>
<keyword evidence="2" id="KW-0444">Lipid biosynthesis</keyword>
<gene>
    <name evidence="7" type="ORF">GCM10022211_15240</name>
</gene>
<protein>
    <submittedName>
        <fullName evidence="7">Lysophospholipid acyltransferase family protein</fullName>
    </submittedName>
</protein>
<proteinExistence type="predicted"/>
<evidence type="ECO:0000256" key="4">
    <source>
        <dbReference type="ARBA" id="ARBA00023098"/>
    </source>
</evidence>
<evidence type="ECO:0000256" key="2">
    <source>
        <dbReference type="ARBA" id="ARBA00022516"/>
    </source>
</evidence>
<evidence type="ECO:0000313" key="8">
    <source>
        <dbReference type="Proteomes" id="UP001501310"/>
    </source>
</evidence>
<dbReference type="PANTHER" id="PTHR10434:SF64">
    <property type="entry name" value="1-ACYL-SN-GLYCEROL-3-PHOSPHATE ACYLTRANSFERASE-RELATED"/>
    <property type="match status" value="1"/>
</dbReference>
<dbReference type="EMBL" id="BAAAZD010000001">
    <property type="protein sequence ID" value="GAA4004218.1"/>
    <property type="molecule type" value="Genomic_DNA"/>
</dbReference>
<dbReference type="Proteomes" id="UP001501310">
    <property type="component" value="Unassembled WGS sequence"/>
</dbReference>
<name>A0ABP7RZ70_9SPHN</name>
<dbReference type="RefSeq" id="WP_344709582.1">
    <property type="nucleotide sequence ID" value="NZ_BAAAZD010000001.1"/>
</dbReference>
<dbReference type="CDD" id="cd07989">
    <property type="entry name" value="LPLAT_AGPAT-like"/>
    <property type="match status" value="1"/>
</dbReference>
<evidence type="ECO:0000259" key="6">
    <source>
        <dbReference type="SMART" id="SM00563"/>
    </source>
</evidence>
<dbReference type="SUPFAM" id="SSF69593">
    <property type="entry name" value="Glycerol-3-phosphate (1)-acyltransferase"/>
    <property type="match status" value="1"/>
</dbReference>
<evidence type="ECO:0000256" key="3">
    <source>
        <dbReference type="ARBA" id="ARBA00022679"/>
    </source>
</evidence>
<organism evidence="7 8">
    <name type="scientific">Sphingomonas humi</name>
    <dbReference type="NCBI Taxonomy" id="335630"/>
    <lineage>
        <taxon>Bacteria</taxon>
        <taxon>Pseudomonadati</taxon>
        <taxon>Pseudomonadota</taxon>
        <taxon>Alphaproteobacteria</taxon>
        <taxon>Sphingomonadales</taxon>
        <taxon>Sphingomonadaceae</taxon>
        <taxon>Sphingomonas</taxon>
    </lineage>
</organism>
<keyword evidence="8" id="KW-1185">Reference proteome</keyword>
<dbReference type="GO" id="GO:0016746">
    <property type="term" value="F:acyltransferase activity"/>
    <property type="evidence" value="ECO:0007669"/>
    <property type="project" value="UniProtKB-KW"/>
</dbReference>
<dbReference type="Pfam" id="PF01553">
    <property type="entry name" value="Acyltransferase"/>
    <property type="match status" value="1"/>
</dbReference>
<dbReference type="InterPro" id="IPR002123">
    <property type="entry name" value="Plipid/glycerol_acylTrfase"/>
</dbReference>
<keyword evidence="5 7" id="KW-0012">Acyltransferase</keyword>
<evidence type="ECO:0000256" key="1">
    <source>
        <dbReference type="ARBA" id="ARBA00005189"/>
    </source>
</evidence>
<comment type="caution">
    <text evidence="7">The sequence shown here is derived from an EMBL/GenBank/DDBJ whole genome shotgun (WGS) entry which is preliminary data.</text>
</comment>
<dbReference type="PANTHER" id="PTHR10434">
    <property type="entry name" value="1-ACYL-SN-GLYCEROL-3-PHOSPHATE ACYLTRANSFERASE"/>
    <property type="match status" value="1"/>
</dbReference>
<evidence type="ECO:0000313" key="7">
    <source>
        <dbReference type="EMBL" id="GAA4004218.1"/>
    </source>
</evidence>
<keyword evidence="3" id="KW-0808">Transferase</keyword>
<comment type="pathway">
    <text evidence="1">Lipid metabolism.</text>
</comment>
<reference evidence="8" key="1">
    <citation type="journal article" date="2019" name="Int. J. Syst. Evol. Microbiol.">
        <title>The Global Catalogue of Microorganisms (GCM) 10K type strain sequencing project: providing services to taxonomists for standard genome sequencing and annotation.</title>
        <authorList>
            <consortium name="The Broad Institute Genomics Platform"/>
            <consortium name="The Broad Institute Genome Sequencing Center for Infectious Disease"/>
            <person name="Wu L."/>
            <person name="Ma J."/>
        </authorList>
    </citation>
    <scope>NUCLEOTIDE SEQUENCE [LARGE SCALE GENOMIC DNA]</scope>
    <source>
        <strain evidence="8">JCM 16603</strain>
    </source>
</reference>
<feature type="domain" description="Phospholipid/glycerol acyltransferase" evidence="6">
    <location>
        <begin position="61"/>
        <end position="175"/>
    </location>
</feature>